<name>F2BF09_9NEIS</name>
<dbReference type="AlphaFoldDB" id="F2BF09"/>
<keyword evidence="2" id="KW-1185">Reference proteome</keyword>
<evidence type="ECO:0000313" key="1">
    <source>
        <dbReference type="EMBL" id="EGF08881.1"/>
    </source>
</evidence>
<sequence>MRLFFRNVIPAQAGTASLLMNLTDTDSGIFRAAALSLCLAAAACTAAPQPSPTPAAEQAAAPRNLIVFYDAQTGSAPLRRAAQAYGAKIIYEYKTMNGLALAVPDGADMAQAEAHFAQVPGVLGANRDQVMLLH</sequence>
<organism evidence="1 2">
    <name type="scientific">Neisseria bacilliformis ATCC BAA-1200</name>
    <dbReference type="NCBI Taxonomy" id="888742"/>
    <lineage>
        <taxon>Bacteria</taxon>
        <taxon>Pseudomonadati</taxon>
        <taxon>Pseudomonadota</taxon>
        <taxon>Betaproteobacteria</taxon>
        <taxon>Neisseriales</taxon>
        <taxon>Neisseriaceae</taxon>
        <taxon>Neisseria</taxon>
    </lineage>
</organism>
<dbReference type="STRING" id="267212.GCA_001063965_00275"/>
<accession>F2BF09</accession>
<protein>
    <recommendedName>
        <fullName evidence="3">Inhibitor I9 domain-containing protein</fullName>
    </recommendedName>
</protein>
<dbReference type="EMBL" id="AFAY01000048">
    <property type="protein sequence ID" value="EGF08881.1"/>
    <property type="molecule type" value="Genomic_DNA"/>
</dbReference>
<proteinExistence type="predicted"/>
<evidence type="ECO:0008006" key="3">
    <source>
        <dbReference type="Google" id="ProtNLM"/>
    </source>
</evidence>
<evidence type="ECO:0000313" key="2">
    <source>
        <dbReference type="Proteomes" id="UP000004105"/>
    </source>
</evidence>
<gene>
    <name evidence="1" type="ORF">HMPREF9123_2316</name>
</gene>
<dbReference type="HOGENOM" id="CLU_156542_1_0_4"/>
<dbReference type="Proteomes" id="UP000004105">
    <property type="component" value="Unassembled WGS sequence"/>
</dbReference>
<comment type="caution">
    <text evidence="1">The sequence shown here is derived from an EMBL/GenBank/DDBJ whole genome shotgun (WGS) entry which is preliminary data.</text>
</comment>
<reference evidence="1 2" key="1">
    <citation type="submission" date="2011-02" db="EMBL/GenBank/DDBJ databases">
        <authorList>
            <person name="Muzny D."/>
            <person name="Qin X."/>
            <person name="Deng J."/>
            <person name="Jiang H."/>
            <person name="Liu Y."/>
            <person name="Qu J."/>
            <person name="Song X.-Z."/>
            <person name="Zhang L."/>
            <person name="Thornton R."/>
            <person name="Coyle M."/>
            <person name="Francisco L."/>
            <person name="Jackson L."/>
            <person name="Javaid M."/>
            <person name="Korchina V."/>
            <person name="Kovar C."/>
            <person name="Mata R."/>
            <person name="Mathew T."/>
            <person name="Ngo R."/>
            <person name="Nguyen L."/>
            <person name="Nguyen N."/>
            <person name="Okwuonu G."/>
            <person name="Ongeri F."/>
            <person name="Pham C."/>
            <person name="Simmons D."/>
            <person name="Wilczek-Boney K."/>
            <person name="Hale W."/>
            <person name="Jakkamsetti A."/>
            <person name="Pham P."/>
            <person name="Ruth R."/>
            <person name="San Lucas F."/>
            <person name="Warren J."/>
            <person name="Zhang J."/>
            <person name="Zhao Z."/>
            <person name="Zhou C."/>
            <person name="Zhu D."/>
            <person name="Lee S."/>
            <person name="Bess C."/>
            <person name="Blankenburg K."/>
            <person name="Forbes L."/>
            <person name="Fu Q."/>
            <person name="Gubbala S."/>
            <person name="Hirani K."/>
            <person name="Jayaseelan J.C."/>
            <person name="Lara F."/>
            <person name="Munidasa M."/>
            <person name="Palculict T."/>
            <person name="Patil S."/>
            <person name="Pu L.-L."/>
            <person name="Saada N."/>
            <person name="Tang L."/>
            <person name="Weissenberger G."/>
            <person name="Zhu Y."/>
            <person name="Hemphill L."/>
            <person name="Shang Y."/>
            <person name="Youmans B."/>
            <person name="Ayvaz T."/>
            <person name="Ross M."/>
            <person name="Santibanez J."/>
            <person name="Aqrawi P."/>
            <person name="Gross S."/>
            <person name="Joshi V."/>
            <person name="Fowler G."/>
            <person name="Nazareth L."/>
            <person name="Reid J."/>
            <person name="Worley K."/>
            <person name="Petrosino J."/>
            <person name="Highlander S."/>
            <person name="Gibbs R."/>
        </authorList>
    </citation>
    <scope>NUCLEOTIDE SEQUENCE [LARGE SCALE GENOMIC DNA]</scope>
    <source>
        <strain evidence="1 2">ATCC BAA-1200</strain>
    </source>
</reference>